<protein>
    <submittedName>
        <fullName evidence="2">Uncharacterized protein</fullName>
    </submittedName>
</protein>
<evidence type="ECO:0000313" key="2">
    <source>
        <dbReference type="WBParaSite" id="nRc.2.0.1.t01060-RA"/>
    </source>
</evidence>
<dbReference type="Proteomes" id="UP000887565">
    <property type="component" value="Unplaced"/>
</dbReference>
<proteinExistence type="predicted"/>
<organism evidence="1 2">
    <name type="scientific">Romanomermis culicivorax</name>
    <name type="common">Nematode worm</name>
    <dbReference type="NCBI Taxonomy" id="13658"/>
    <lineage>
        <taxon>Eukaryota</taxon>
        <taxon>Metazoa</taxon>
        <taxon>Ecdysozoa</taxon>
        <taxon>Nematoda</taxon>
        <taxon>Enoplea</taxon>
        <taxon>Dorylaimia</taxon>
        <taxon>Mermithida</taxon>
        <taxon>Mermithoidea</taxon>
        <taxon>Mermithidae</taxon>
        <taxon>Romanomermis</taxon>
    </lineage>
</organism>
<accession>A0A915HHH0</accession>
<keyword evidence="1" id="KW-1185">Reference proteome</keyword>
<name>A0A915HHH0_ROMCU</name>
<reference evidence="2" key="1">
    <citation type="submission" date="2022-11" db="UniProtKB">
        <authorList>
            <consortium name="WormBaseParasite"/>
        </authorList>
    </citation>
    <scope>IDENTIFICATION</scope>
</reference>
<dbReference type="AlphaFoldDB" id="A0A915HHH0"/>
<sequence length="87" mass="10124">MQDGDYETWDTKNNLRAKLILKKCSNVKKFFNEVREGGNIDSSKVEDIESRQQPTRLNFLGRRALPYSLNYRFSMGTLVCPKKGVDY</sequence>
<evidence type="ECO:0000313" key="1">
    <source>
        <dbReference type="Proteomes" id="UP000887565"/>
    </source>
</evidence>
<dbReference type="WBParaSite" id="nRc.2.0.1.t01060-RA">
    <property type="protein sequence ID" value="nRc.2.0.1.t01060-RA"/>
    <property type="gene ID" value="nRc.2.0.1.g01060"/>
</dbReference>